<dbReference type="Proteomes" id="UP001633002">
    <property type="component" value="Unassembled WGS sequence"/>
</dbReference>
<feature type="compositionally biased region" description="Basic and acidic residues" evidence="3">
    <location>
        <begin position="410"/>
        <end position="425"/>
    </location>
</feature>
<name>A0ABD3I0Q5_9MARC</name>
<feature type="compositionally biased region" description="Low complexity" evidence="3">
    <location>
        <begin position="349"/>
        <end position="368"/>
    </location>
</feature>
<evidence type="ECO:0000313" key="7">
    <source>
        <dbReference type="Proteomes" id="UP001633002"/>
    </source>
</evidence>
<evidence type="ECO:0000256" key="2">
    <source>
        <dbReference type="ARBA" id="ARBA00022786"/>
    </source>
</evidence>
<feature type="compositionally biased region" description="Low complexity" evidence="3">
    <location>
        <begin position="317"/>
        <end position="326"/>
    </location>
</feature>
<dbReference type="EMBL" id="JBJQOH010000002">
    <property type="protein sequence ID" value="KAL3696134.1"/>
    <property type="molecule type" value="Genomic_DNA"/>
</dbReference>
<evidence type="ECO:0000259" key="5">
    <source>
        <dbReference type="Pfam" id="PF24842"/>
    </source>
</evidence>
<dbReference type="InterPro" id="IPR055417">
    <property type="entry name" value="UFD1_N1"/>
</dbReference>
<dbReference type="FunFam" id="3.10.330.10:FF:000002">
    <property type="entry name" value="ubiquitin fusion degradation protein 1 homolog"/>
    <property type="match status" value="1"/>
</dbReference>
<dbReference type="PANTHER" id="PTHR12555:SF13">
    <property type="entry name" value="UBIQUITIN RECOGNITION FACTOR IN ER-ASSOCIATED DEGRADATION PROTEIN 1"/>
    <property type="match status" value="1"/>
</dbReference>
<reference evidence="6 7" key="1">
    <citation type="submission" date="2024-09" db="EMBL/GenBank/DDBJ databases">
        <title>Chromosome-scale assembly of Riccia sorocarpa.</title>
        <authorList>
            <person name="Paukszto L."/>
        </authorList>
    </citation>
    <scope>NUCLEOTIDE SEQUENCE [LARGE SCALE GENOMIC DNA]</scope>
    <source>
        <strain evidence="6">LP-2024</strain>
        <tissue evidence="6">Aerial parts of the thallus</tissue>
    </source>
</reference>
<keyword evidence="7" id="KW-1185">Reference proteome</keyword>
<evidence type="ECO:0008006" key="8">
    <source>
        <dbReference type="Google" id="ProtNLM"/>
    </source>
</evidence>
<dbReference type="Gene3D" id="2.40.40.50">
    <property type="entry name" value="Ubiquitin fusion degradation protein UFD1, N-terminal domain"/>
    <property type="match status" value="1"/>
</dbReference>
<dbReference type="InterPro" id="IPR042299">
    <property type="entry name" value="Ufd1-like_Nn"/>
</dbReference>
<accession>A0ABD3I0Q5</accession>
<dbReference type="Pfam" id="PF24842">
    <property type="entry name" value="UFD1_N2"/>
    <property type="match status" value="1"/>
</dbReference>
<dbReference type="AlphaFoldDB" id="A0ABD3I0Q5"/>
<feature type="domain" description="Ubiquitin fusion degradation protein UFD1 N-terminal subdomain 2" evidence="5">
    <location>
        <begin position="225"/>
        <end position="300"/>
    </location>
</feature>
<feature type="compositionally biased region" description="Low complexity" evidence="3">
    <location>
        <begin position="377"/>
        <end position="392"/>
    </location>
</feature>
<dbReference type="Pfam" id="PF03152">
    <property type="entry name" value="UFD1_N1"/>
    <property type="match status" value="1"/>
</dbReference>
<dbReference type="InterPro" id="IPR004854">
    <property type="entry name" value="Ufd1-like"/>
</dbReference>
<keyword evidence="2" id="KW-0833">Ubl conjugation pathway</keyword>
<evidence type="ECO:0000313" key="6">
    <source>
        <dbReference type="EMBL" id="KAL3696134.1"/>
    </source>
</evidence>
<gene>
    <name evidence="6" type="ORF">R1sor_010210</name>
</gene>
<evidence type="ECO:0000256" key="1">
    <source>
        <dbReference type="ARBA" id="ARBA00006043"/>
    </source>
</evidence>
<comment type="similarity">
    <text evidence="1">Belongs to the UFD1 family.</text>
</comment>
<comment type="caution">
    <text evidence="6">The sequence shown here is derived from an EMBL/GenBank/DDBJ whole genome shotgun (WGS) entry which is preliminary data.</text>
</comment>
<feature type="region of interest" description="Disordered" evidence="3">
    <location>
        <begin position="300"/>
        <end position="439"/>
    </location>
</feature>
<sequence>MPSALSGDVLAYFAPSYLGGFTRTHLCLAFVNTQSRDRYLSCSVDRLTYRFAWSVHTAVVHNRHEYFHYQQGQQGLEKTESRKCGILFVVCGRPEILKFCISARGGEEKGTKWSSMEGMVCLTRQLPSSRIIAVIQHRLLTSHIWRMGTKVIIMPPSALDRLASLRIDYPMLFEVHNPQATRTSHCGVLEFVAEEGMIYMPYWMMQNMLLQEGDIVRLKSATLPKGTYVKLQPHTKDFLDISNPKAVLETTLRNFSCLTVGDNIMVAYNNKKYYIDIIEAKPAQAISIIETDCEVDFAPPLDYVEPEPVRPAPAPPAASSEASQEAPEPEEPKFNAFTGTGRRLDGKPVKTTVSPVSTPVSAGASSSTKKSVGNGASGSSAPTPSAAPQRPAGKLVFGGGSSGTPKAPPPKKEEPKPEPPKEDNPKFQAFTGKKYSLRG</sequence>
<evidence type="ECO:0000259" key="4">
    <source>
        <dbReference type="Pfam" id="PF03152"/>
    </source>
</evidence>
<dbReference type="PANTHER" id="PTHR12555">
    <property type="entry name" value="UBIQUITIN FUSION DEGRADATON PROTEIN 1"/>
    <property type="match status" value="1"/>
</dbReference>
<feature type="domain" description="Ubiquitin fusion degradation protein UFD1 N-terminal subdomain 1" evidence="4">
    <location>
        <begin position="147"/>
        <end position="224"/>
    </location>
</feature>
<dbReference type="Gene3D" id="3.10.330.10">
    <property type="match status" value="1"/>
</dbReference>
<protein>
    <recommendedName>
        <fullName evidence="8">Ubiquitin fusion degradaton protein</fullName>
    </recommendedName>
</protein>
<proteinExistence type="inferred from homology"/>
<organism evidence="6 7">
    <name type="scientific">Riccia sorocarpa</name>
    <dbReference type="NCBI Taxonomy" id="122646"/>
    <lineage>
        <taxon>Eukaryota</taxon>
        <taxon>Viridiplantae</taxon>
        <taxon>Streptophyta</taxon>
        <taxon>Embryophyta</taxon>
        <taxon>Marchantiophyta</taxon>
        <taxon>Marchantiopsida</taxon>
        <taxon>Marchantiidae</taxon>
        <taxon>Marchantiales</taxon>
        <taxon>Ricciaceae</taxon>
        <taxon>Riccia</taxon>
    </lineage>
</organism>
<dbReference type="InterPro" id="IPR055418">
    <property type="entry name" value="UFD1_N2"/>
</dbReference>
<evidence type="ECO:0000256" key="3">
    <source>
        <dbReference type="SAM" id="MobiDB-lite"/>
    </source>
</evidence>